<organism evidence="2 3">
    <name type="scientific">Eptatretus burgeri</name>
    <name type="common">Inshore hagfish</name>
    <dbReference type="NCBI Taxonomy" id="7764"/>
    <lineage>
        <taxon>Eukaryota</taxon>
        <taxon>Metazoa</taxon>
        <taxon>Chordata</taxon>
        <taxon>Craniata</taxon>
        <taxon>Vertebrata</taxon>
        <taxon>Cyclostomata</taxon>
        <taxon>Myxini</taxon>
        <taxon>Myxiniformes</taxon>
        <taxon>Myxinidae</taxon>
        <taxon>Eptatretinae</taxon>
        <taxon>Eptatretus</taxon>
    </lineage>
</organism>
<evidence type="ECO:0000256" key="1">
    <source>
        <dbReference type="SAM" id="MobiDB-lite"/>
    </source>
</evidence>
<feature type="compositionally biased region" description="Polar residues" evidence="1">
    <location>
        <begin position="388"/>
        <end position="400"/>
    </location>
</feature>
<dbReference type="PANTHER" id="PTHR45653:SF4">
    <property type="entry name" value="DEDICATOR OF CYTOKINESIS PROTEIN 3"/>
    <property type="match status" value="1"/>
</dbReference>
<dbReference type="InterPro" id="IPR026791">
    <property type="entry name" value="DOCK"/>
</dbReference>
<protein>
    <submittedName>
        <fullName evidence="2">Uncharacterized protein</fullName>
    </submittedName>
</protein>
<dbReference type="GeneTree" id="ENSGT00970000197369"/>
<feature type="region of interest" description="Disordered" evidence="1">
    <location>
        <begin position="339"/>
        <end position="358"/>
    </location>
</feature>
<dbReference type="GO" id="GO:0005737">
    <property type="term" value="C:cytoplasm"/>
    <property type="evidence" value="ECO:0007669"/>
    <property type="project" value="TreeGrafter"/>
</dbReference>
<dbReference type="Ensembl" id="ENSEBUT00000027584.1">
    <property type="protein sequence ID" value="ENSEBUP00000027008.1"/>
    <property type="gene ID" value="ENSEBUG00000016607.1"/>
</dbReference>
<dbReference type="GO" id="GO:0005886">
    <property type="term" value="C:plasma membrane"/>
    <property type="evidence" value="ECO:0007669"/>
    <property type="project" value="TreeGrafter"/>
</dbReference>
<reference evidence="2" key="1">
    <citation type="submission" date="2025-08" db="UniProtKB">
        <authorList>
            <consortium name="Ensembl"/>
        </authorList>
    </citation>
    <scope>IDENTIFICATION</scope>
</reference>
<feature type="region of interest" description="Disordered" evidence="1">
    <location>
        <begin position="75"/>
        <end position="116"/>
    </location>
</feature>
<accession>A0A8C4RBP4</accession>
<dbReference type="Proteomes" id="UP000694388">
    <property type="component" value="Unplaced"/>
</dbReference>
<feature type="region of interest" description="Disordered" evidence="1">
    <location>
        <begin position="368"/>
        <end position="400"/>
    </location>
</feature>
<feature type="compositionally biased region" description="Basic and acidic residues" evidence="1">
    <location>
        <begin position="315"/>
        <end position="327"/>
    </location>
</feature>
<sequence length="400" mass="43361">MHHQLDVLALGLSLHERIVHPEMRPLHHKLLEQFHMLRITLLGQESAALGRVSPAFPSTFAASLAFNTSITNLYNRQSPSSQPGSSRVSSSSLSSQASGEATDSLPGSEPSSLSSTQSSVSTHIICSAPCSTRGSPLLPEKYLHYHDLPGMPFFLRERPCSAVYPAISEHGQPPVFHKALIQQVMGSSRLSSDPNLSLAERVVPAAPSSWSLDSGTKDFAVFMRSHSAALVSSSFPKSAHPGTFLMNFEAYHQKLGNIHPTLPARAIQKLYLTPGISLGHASRHRLTIPESPSSGISSLGDSTLLQPFDTLTRKDIESNKIEEDRPGNLRPRCSVQVNNIVRPTNPPSRSSSAPGDICNQLSLNQASHWGEKDGDSPWPNTLPKAKTLSPQTAQYTESHL</sequence>
<dbReference type="PANTHER" id="PTHR45653">
    <property type="entry name" value="DEDICATOR OF CYTOKINESIS"/>
    <property type="match status" value="1"/>
</dbReference>
<dbReference type="GO" id="GO:0005085">
    <property type="term" value="F:guanyl-nucleotide exchange factor activity"/>
    <property type="evidence" value="ECO:0007669"/>
    <property type="project" value="InterPro"/>
</dbReference>
<proteinExistence type="predicted"/>
<dbReference type="AlphaFoldDB" id="A0A8C4RBP4"/>
<reference evidence="2" key="2">
    <citation type="submission" date="2025-09" db="UniProtKB">
        <authorList>
            <consortium name="Ensembl"/>
        </authorList>
    </citation>
    <scope>IDENTIFICATION</scope>
</reference>
<evidence type="ECO:0000313" key="3">
    <source>
        <dbReference type="Proteomes" id="UP000694388"/>
    </source>
</evidence>
<name>A0A8C4RBP4_EPTBU</name>
<evidence type="ECO:0000313" key="2">
    <source>
        <dbReference type="Ensembl" id="ENSEBUP00000027008.1"/>
    </source>
</evidence>
<dbReference type="GO" id="GO:0007264">
    <property type="term" value="P:small GTPase-mediated signal transduction"/>
    <property type="evidence" value="ECO:0007669"/>
    <property type="project" value="InterPro"/>
</dbReference>
<keyword evidence="3" id="KW-1185">Reference proteome</keyword>
<feature type="compositionally biased region" description="Low complexity" evidence="1">
    <location>
        <begin position="77"/>
        <end position="116"/>
    </location>
</feature>
<feature type="region of interest" description="Disordered" evidence="1">
    <location>
        <begin position="315"/>
        <end position="334"/>
    </location>
</feature>
<dbReference type="GO" id="GO:0031267">
    <property type="term" value="F:small GTPase binding"/>
    <property type="evidence" value="ECO:0007669"/>
    <property type="project" value="TreeGrafter"/>
</dbReference>